<accession>A0A478FTZ4</accession>
<evidence type="ECO:0000313" key="3">
    <source>
        <dbReference type="Proteomes" id="UP000324831"/>
    </source>
</evidence>
<dbReference type="Proteomes" id="UP000324831">
    <property type="component" value="Unassembled WGS sequence"/>
</dbReference>
<sequence>MDPVKGAAAVGVGSVIIGGGYLGYEHLSVSYTTIDKSGNKTNYASGLAKDDLDKFVDPLLDSNKKWWEKVYEVLKHDKSSKPETISSQFNKVTHGFQKDGTSTTHLNKVCETAIKTTTINSKYLKNVWTYCSIQPNLAERKGNEPEVKKTLKTKSDSSIASGQLGSVENNKGKLVSKDEENQEWWNWVYENRLKPIKESGSEKNTLHSSFSAVTEGYHASTTTALNKVCESKYKETKDKFPDSSTASSDDKHKLKKDVERFCTVGGEGVLEIPK</sequence>
<comment type="caution">
    <text evidence="2">The sequence shown here is derived from an EMBL/GenBank/DDBJ whole genome shotgun (WGS) entry which is preliminary data.</text>
</comment>
<dbReference type="EMBL" id="BIMN01000002">
    <property type="protein sequence ID" value="GCE63565.1"/>
    <property type="molecule type" value="Genomic_DNA"/>
</dbReference>
<feature type="region of interest" description="Disordered" evidence="1">
    <location>
        <begin position="151"/>
        <end position="175"/>
    </location>
</feature>
<proteinExistence type="predicted"/>
<protein>
    <submittedName>
        <fullName evidence="2">Uncharacterized protein</fullName>
    </submittedName>
</protein>
<name>A0A478FTZ4_9MOLU</name>
<organism evidence="2 3">
    <name type="scientific">Candidatus Mycoplasma haematohominis</name>
    <dbReference type="NCBI Taxonomy" id="1494318"/>
    <lineage>
        <taxon>Bacteria</taxon>
        <taxon>Bacillati</taxon>
        <taxon>Mycoplasmatota</taxon>
        <taxon>Mollicutes</taxon>
        <taxon>Mycoplasmataceae</taxon>
        <taxon>Mycoplasma</taxon>
    </lineage>
</organism>
<dbReference type="AlphaFoldDB" id="A0A478FTZ4"/>
<reference evidence="2 3" key="1">
    <citation type="submission" date="2019-01" db="EMBL/GenBank/DDBJ databases">
        <title>Draft genome sequences of Candidatus Mycoplasma haemohominis SWG34-3 identified from a patient with pyrexia, anemia and liver dysfunction.</title>
        <authorList>
            <person name="Sekizuka T."/>
            <person name="Hattori N."/>
            <person name="Katano H."/>
            <person name="Takuma T."/>
            <person name="Ito T."/>
            <person name="Arai N."/>
            <person name="Yanai R."/>
            <person name="Ishii S."/>
            <person name="Miura Y."/>
            <person name="Tokunaga T."/>
            <person name="Watanabe H."/>
            <person name="Nomura N."/>
            <person name="Eguchi J."/>
            <person name="Arai T."/>
            <person name="Hasegawa H."/>
            <person name="Nakamaki T."/>
            <person name="Wakita T."/>
            <person name="Niki Y."/>
            <person name="Kuroda M."/>
        </authorList>
    </citation>
    <scope>NUCLEOTIDE SEQUENCE [LARGE SCALE GENOMIC DNA]</scope>
    <source>
        <strain evidence="2">SWG34-3</strain>
    </source>
</reference>
<feature type="compositionally biased region" description="Polar residues" evidence="1">
    <location>
        <begin position="156"/>
        <end position="169"/>
    </location>
</feature>
<evidence type="ECO:0000256" key="1">
    <source>
        <dbReference type="SAM" id="MobiDB-lite"/>
    </source>
</evidence>
<gene>
    <name evidence="2" type="ORF">MHSWG343_05620</name>
</gene>
<evidence type="ECO:0000313" key="2">
    <source>
        <dbReference type="EMBL" id="GCE63565.1"/>
    </source>
</evidence>